<dbReference type="EMBL" id="OX459951">
    <property type="protein sequence ID" value="CAI9157097.1"/>
    <property type="molecule type" value="Genomic_DNA"/>
</dbReference>
<evidence type="ECO:0000313" key="2">
    <source>
        <dbReference type="EMBL" id="CAI9157097.1"/>
    </source>
</evidence>
<sequence length="116" mass="12644">MRFPSLLSAARGHCRVDIWEACPISRSTQGAAKSAQSGEGRAGWGTWAHLSPPPSTPPAPACLCPPSGPDRRYLLHPVPNQPQIIDCTRLCTPAYVYHPASRALRRSGLYFQPPQE</sequence>
<dbReference type="Proteomes" id="UP001176941">
    <property type="component" value="Chromosome 15"/>
</dbReference>
<accession>A0ABN8Y694</accession>
<evidence type="ECO:0000313" key="3">
    <source>
        <dbReference type="Proteomes" id="UP001176941"/>
    </source>
</evidence>
<protein>
    <submittedName>
        <fullName evidence="2">Uncharacterized protein</fullName>
    </submittedName>
</protein>
<name>A0ABN8Y694_RANTA</name>
<proteinExistence type="predicted"/>
<gene>
    <name evidence="2" type="ORF">MRATA1EN1_LOCUS6059</name>
</gene>
<keyword evidence="3" id="KW-1185">Reference proteome</keyword>
<evidence type="ECO:0000256" key="1">
    <source>
        <dbReference type="SAM" id="MobiDB-lite"/>
    </source>
</evidence>
<organism evidence="2 3">
    <name type="scientific">Rangifer tarandus platyrhynchus</name>
    <name type="common">Svalbard reindeer</name>
    <dbReference type="NCBI Taxonomy" id="3082113"/>
    <lineage>
        <taxon>Eukaryota</taxon>
        <taxon>Metazoa</taxon>
        <taxon>Chordata</taxon>
        <taxon>Craniata</taxon>
        <taxon>Vertebrata</taxon>
        <taxon>Euteleostomi</taxon>
        <taxon>Mammalia</taxon>
        <taxon>Eutheria</taxon>
        <taxon>Laurasiatheria</taxon>
        <taxon>Artiodactyla</taxon>
        <taxon>Ruminantia</taxon>
        <taxon>Pecora</taxon>
        <taxon>Cervidae</taxon>
        <taxon>Odocoileinae</taxon>
        <taxon>Rangifer</taxon>
    </lineage>
</organism>
<feature type="region of interest" description="Disordered" evidence="1">
    <location>
        <begin position="29"/>
        <end position="53"/>
    </location>
</feature>
<reference evidence="2" key="1">
    <citation type="submission" date="2023-04" db="EMBL/GenBank/DDBJ databases">
        <authorList>
            <consortium name="ELIXIR-Norway"/>
        </authorList>
    </citation>
    <scope>NUCLEOTIDE SEQUENCE [LARGE SCALE GENOMIC DNA]</scope>
</reference>